<evidence type="ECO:0000256" key="2">
    <source>
        <dbReference type="ARBA" id="ARBA00023125"/>
    </source>
</evidence>
<sequence>MTQVEIREPAADFPLRANARAAAGSGRVLVVCPSLFVREGMTRLLEQSGGDAVVHAAATMDAGLQLDRLLRPAFVWVHEEADPHFGFVRLFAESRHDSRVAVLLKPGERVRERASLAFETGAFAAFDASSAVDQLLDGLRLAMRGRPHLPSSLRPPDGHGAVARPVRRLLTGREVQVLHLMAEGLQNRQIADLLFISVETVRTHAKATMRKLGAQSRADAVSRGFRLRILSPETFPAPVLFPRPSRADFPIRG</sequence>
<gene>
    <name evidence="7" type="ORF">SAMN04489732_104332</name>
</gene>
<dbReference type="RefSeq" id="WP_091616910.1">
    <property type="nucleotide sequence ID" value="NZ_FOEF01000004.1"/>
</dbReference>
<keyword evidence="8" id="KW-1185">Reference proteome</keyword>
<dbReference type="EMBL" id="FOEF01000004">
    <property type="protein sequence ID" value="SEP19421.1"/>
    <property type="molecule type" value="Genomic_DNA"/>
</dbReference>
<dbReference type="Gene3D" id="3.40.50.2300">
    <property type="match status" value="1"/>
</dbReference>
<dbReference type="InterPro" id="IPR001789">
    <property type="entry name" value="Sig_transdc_resp-reg_receiver"/>
</dbReference>
<dbReference type="GO" id="GO:0006355">
    <property type="term" value="P:regulation of DNA-templated transcription"/>
    <property type="evidence" value="ECO:0007669"/>
    <property type="project" value="InterPro"/>
</dbReference>
<dbReference type="GO" id="GO:0000160">
    <property type="term" value="P:phosphorelay signal transduction system"/>
    <property type="evidence" value="ECO:0007669"/>
    <property type="project" value="InterPro"/>
</dbReference>
<keyword evidence="2 7" id="KW-0238">DNA-binding</keyword>
<evidence type="ECO:0000313" key="8">
    <source>
        <dbReference type="Proteomes" id="UP000198582"/>
    </source>
</evidence>
<evidence type="ECO:0000259" key="5">
    <source>
        <dbReference type="PROSITE" id="PS50043"/>
    </source>
</evidence>
<dbReference type="OrthoDB" id="3534994at2"/>
<organism evidence="7 8">
    <name type="scientific">Amycolatopsis saalfeldensis</name>
    <dbReference type="NCBI Taxonomy" id="394193"/>
    <lineage>
        <taxon>Bacteria</taxon>
        <taxon>Bacillati</taxon>
        <taxon>Actinomycetota</taxon>
        <taxon>Actinomycetes</taxon>
        <taxon>Pseudonocardiales</taxon>
        <taxon>Pseudonocardiaceae</taxon>
        <taxon>Amycolatopsis</taxon>
    </lineage>
</organism>
<feature type="domain" description="HTH luxR-type" evidence="5">
    <location>
        <begin position="162"/>
        <end position="228"/>
    </location>
</feature>
<keyword evidence="3" id="KW-0804">Transcription</keyword>
<dbReference type="PROSITE" id="PS50043">
    <property type="entry name" value="HTH_LUXR_2"/>
    <property type="match status" value="1"/>
</dbReference>
<dbReference type="STRING" id="394193.SAMN04489732_104332"/>
<dbReference type="SUPFAM" id="SSF52172">
    <property type="entry name" value="CheY-like"/>
    <property type="match status" value="1"/>
</dbReference>
<dbReference type="PANTHER" id="PTHR44688:SF16">
    <property type="entry name" value="DNA-BINDING TRANSCRIPTIONAL ACTIVATOR DEVR_DOSR"/>
    <property type="match status" value="1"/>
</dbReference>
<dbReference type="AlphaFoldDB" id="A0A1H8VVK0"/>
<dbReference type="GO" id="GO:0003677">
    <property type="term" value="F:DNA binding"/>
    <property type="evidence" value="ECO:0007669"/>
    <property type="project" value="UniProtKB-KW"/>
</dbReference>
<evidence type="ECO:0000256" key="1">
    <source>
        <dbReference type="ARBA" id="ARBA00023015"/>
    </source>
</evidence>
<name>A0A1H8VVK0_9PSEU</name>
<dbReference type="PRINTS" id="PR00038">
    <property type="entry name" value="HTHLUXR"/>
</dbReference>
<dbReference type="Proteomes" id="UP000198582">
    <property type="component" value="Unassembled WGS sequence"/>
</dbReference>
<evidence type="ECO:0000259" key="6">
    <source>
        <dbReference type="PROSITE" id="PS50110"/>
    </source>
</evidence>
<evidence type="ECO:0000313" key="7">
    <source>
        <dbReference type="EMBL" id="SEP19421.1"/>
    </source>
</evidence>
<evidence type="ECO:0000256" key="3">
    <source>
        <dbReference type="ARBA" id="ARBA00023163"/>
    </source>
</evidence>
<keyword evidence="1" id="KW-0805">Transcription regulation</keyword>
<feature type="domain" description="Response regulatory" evidence="6">
    <location>
        <begin position="27"/>
        <end position="143"/>
    </location>
</feature>
<dbReference type="InterPro" id="IPR011006">
    <property type="entry name" value="CheY-like_superfamily"/>
</dbReference>
<dbReference type="SMART" id="SM00421">
    <property type="entry name" value="HTH_LUXR"/>
    <property type="match status" value="1"/>
</dbReference>
<dbReference type="PANTHER" id="PTHR44688">
    <property type="entry name" value="DNA-BINDING TRANSCRIPTIONAL ACTIVATOR DEVR_DOSR"/>
    <property type="match status" value="1"/>
</dbReference>
<dbReference type="InterPro" id="IPR000792">
    <property type="entry name" value="Tscrpt_reg_LuxR_C"/>
</dbReference>
<comment type="caution">
    <text evidence="4">Lacks conserved residue(s) required for the propagation of feature annotation.</text>
</comment>
<protein>
    <submittedName>
        <fullName evidence="7">DNA-binding response regulator, NarL/FixJ family, contains REC and HTH domains</fullName>
    </submittedName>
</protein>
<dbReference type="SUPFAM" id="SSF46894">
    <property type="entry name" value="C-terminal effector domain of the bipartite response regulators"/>
    <property type="match status" value="1"/>
</dbReference>
<reference evidence="8" key="1">
    <citation type="submission" date="2016-10" db="EMBL/GenBank/DDBJ databases">
        <authorList>
            <person name="Varghese N."/>
            <person name="Submissions S."/>
        </authorList>
    </citation>
    <scope>NUCLEOTIDE SEQUENCE [LARGE SCALE GENOMIC DNA]</scope>
    <source>
        <strain evidence="8">DSM 44993</strain>
    </source>
</reference>
<accession>A0A1H8VVK0</accession>
<proteinExistence type="predicted"/>
<dbReference type="Pfam" id="PF00196">
    <property type="entry name" value="GerE"/>
    <property type="match status" value="1"/>
</dbReference>
<dbReference type="PROSITE" id="PS50110">
    <property type="entry name" value="RESPONSE_REGULATORY"/>
    <property type="match status" value="1"/>
</dbReference>
<dbReference type="PROSITE" id="PS00622">
    <property type="entry name" value="HTH_LUXR_1"/>
    <property type="match status" value="1"/>
</dbReference>
<evidence type="ECO:0000256" key="4">
    <source>
        <dbReference type="PROSITE-ProRule" id="PRU00169"/>
    </source>
</evidence>
<dbReference type="CDD" id="cd06170">
    <property type="entry name" value="LuxR_C_like"/>
    <property type="match status" value="1"/>
</dbReference>
<dbReference type="InterPro" id="IPR016032">
    <property type="entry name" value="Sig_transdc_resp-reg_C-effctor"/>
</dbReference>